<dbReference type="OrthoDB" id="517356at2"/>
<accession>V6DGR1</accession>
<dbReference type="GO" id="GO:0008897">
    <property type="term" value="F:holo-[acyl-carrier-protein] synthase activity"/>
    <property type="evidence" value="ECO:0007669"/>
    <property type="project" value="InterPro"/>
</dbReference>
<organism evidence="5 6">
    <name type="scientific">Candidatus Babela massiliensis</name>
    <dbReference type="NCBI Taxonomy" id="673862"/>
    <lineage>
        <taxon>Bacteria</taxon>
        <taxon>Candidatus Babelota</taxon>
        <taxon>Candidatus Babeliae</taxon>
        <taxon>Candidatus Babeliales</taxon>
        <taxon>Candidatus Babeliaceae</taxon>
        <taxon>Candidatus Babela</taxon>
    </lineage>
</organism>
<dbReference type="InterPro" id="IPR004568">
    <property type="entry name" value="Ppantetheine-prot_Trfase_dom"/>
</dbReference>
<name>V6DGR1_9BACT</name>
<dbReference type="Gene3D" id="3.90.470.20">
    <property type="entry name" value="4'-phosphopantetheinyl transferase domain"/>
    <property type="match status" value="1"/>
</dbReference>
<evidence type="ECO:0000259" key="4">
    <source>
        <dbReference type="Pfam" id="PF01648"/>
    </source>
</evidence>
<keyword evidence="3" id="KW-0460">Magnesium</keyword>
<dbReference type="NCBIfam" id="TIGR00556">
    <property type="entry name" value="pantethn_trn"/>
    <property type="match status" value="1"/>
</dbReference>
<dbReference type="EMBL" id="HG793133">
    <property type="protein sequence ID" value="CDK30739.1"/>
    <property type="molecule type" value="Genomic_DNA"/>
</dbReference>
<dbReference type="Proteomes" id="UP000018769">
    <property type="component" value="Chromosome I"/>
</dbReference>
<evidence type="ECO:0000313" key="6">
    <source>
        <dbReference type="Proteomes" id="UP000018769"/>
    </source>
</evidence>
<dbReference type="GO" id="GO:0000287">
    <property type="term" value="F:magnesium ion binding"/>
    <property type="evidence" value="ECO:0007669"/>
    <property type="project" value="InterPro"/>
</dbReference>
<gene>
    <name evidence="5" type="primary">acpS</name>
    <name evidence="5" type="ORF">BABL1_gene_276</name>
</gene>
<dbReference type="GO" id="GO:0006633">
    <property type="term" value="P:fatty acid biosynthetic process"/>
    <property type="evidence" value="ECO:0007669"/>
    <property type="project" value="InterPro"/>
</dbReference>
<dbReference type="AlphaFoldDB" id="V6DGR1"/>
<dbReference type="HOGENOM" id="CLU_089696_0_2_7"/>
<evidence type="ECO:0000256" key="1">
    <source>
        <dbReference type="ARBA" id="ARBA00022679"/>
    </source>
</evidence>
<protein>
    <submittedName>
        <fullName evidence="5">Phosphopantetheinyl transferase</fullName>
    </submittedName>
</protein>
<evidence type="ECO:0000256" key="2">
    <source>
        <dbReference type="ARBA" id="ARBA00022723"/>
    </source>
</evidence>
<dbReference type="KEGG" id="dpb:BABL1_gene_276"/>
<reference evidence="5 6" key="1">
    <citation type="journal article" date="2015" name="Biol. Direct">
        <title>Babela massiliensis, a representative of a widespread bacterial phylum with unusual adaptations to parasitism in amoebae.</title>
        <authorList>
            <person name="Pagnier I."/>
            <person name="Yutin N."/>
            <person name="Croce O."/>
            <person name="Makarova K.S."/>
            <person name="Wolf Y.I."/>
            <person name="Benamar S."/>
            <person name="Raoult D."/>
            <person name="Koonin E.V."/>
            <person name="La Scola B."/>
        </authorList>
    </citation>
    <scope>NUCLEOTIDE SEQUENCE [LARGE SCALE GENOMIC DNA]</scope>
    <source>
        <strain evidence="6">BABL1</strain>
    </source>
</reference>
<dbReference type="eggNOG" id="COG0736">
    <property type="taxonomic scope" value="Bacteria"/>
</dbReference>
<dbReference type="RefSeq" id="WP_023792348.1">
    <property type="nucleotide sequence ID" value="NC_023003.1"/>
</dbReference>
<dbReference type="SUPFAM" id="SSF56214">
    <property type="entry name" value="4'-phosphopantetheinyl transferase"/>
    <property type="match status" value="1"/>
</dbReference>
<feature type="domain" description="4'-phosphopantetheinyl transferase" evidence="4">
    <location>
        <begin position="3"/>
        <end position="98"/>
    </location>
</feature>
<evidence type="ECO:0000313" key="5">
    <source>
        <dbReference type="EMBL" id="CDK30739.1"/>
    </source>
</evidence>
<sequence>MISLGIDSTEINRFDNWINYDPVILIKIFDEEEIRYCCQNKVKSNEKFAGFFSAKEACYKAMSPILKEQVSLLKFFKYVSIKKSAHGAPLISVNLKKLSLIESIKINKIFLSITHTKNIATAVVILI</sequence>
<dbReference type="STRING" id="673862.BABL1_gene_276"/>
<dbReference type="InterPro" id="IPR008278">
    <property type="entry name" value="4-PPantetheinyl_Trfase_dom"/>
</dbReference>
<keyword evidence="2" id="KW-0479">Metal-binding</keyword>
<evidence type="ECO:0000256" key="3">
    <source>
        <dbReference type="ARBA" id="ARBA00022842"/>
    </source>
</evidence>
<keyword evidence="1 5" id="KW-0808">Transferase</keyword>
<dbReference type="InterPro" id="IPR037143">
    <property type="entry name" value="4-PPantetheinyl_Trfase_dom_sf"/>
</dbReference>
<dbReference type="Pfam" id="PF01648">
    <property type="entry name" value="ACPS"/>
    <property type="match status" value="1"/>
</dbReference>
<keyword evidence="6" id="KW-1185">Reference proteome</keyword>
<proteinExistence type="predicted"/>